<evidence type="ECO:0000313" key="2">
    <source>
        <dbReference type="Proteomes" id="UP001181693"/>
    </source>
</evidence>
<keyword evidence="2" id="KW-1185">Reference proteome</keyword>
<accession>A0AAV3A7G7</accession>
<gene>
    <name evidence="1" type="ORF">GDO54_014452</name>
</gene>
<protein>
    <submittedName>
        <fullName evidence="1">Uncharacterized protein</fullName>
    </submittedName>
</protein>
<dbReference type="EMBL" id="DYDO01000006">
    <property type="protein sequence ID" value="DBA23545.1"/>
    <property type="molecule type" value="Genomic_DNA"/>
</dbReference>
<proteinExistence type="predicted"/>
<comment type="caution">
    <text evidence="1">The sequence shown here is derived from an EMBL/GenBank/DDBJ whole genome shotgun (WGS) entry which is preliminary data.</text>
</comment>
<organism evidence="1 2">
    <name type="scientific">Pyxicephalus adspersus</name>
    <name type="common">African bullfrog</name>
    <dbReference type="NCBI Taxonomy" id="30357"/>
    <lineage>
        <taxon>Eukaryota</taxon>
        <taxon>Metazoa</taxon>
        <taxon>Chordata</taxon>
        <taxon>Craniata</taxon>
        <taxon>Vertebrata</taxon>
        <taxon>Euteleostomi</taxon>
        <taxon>Amphibia</taxon>
        <taxon>Batrachia</taxon>
        <taxon>Anura</taxon>
        <taxon>Neobatrachia</taxon>
        <taxon>Ranoidea</taxon>
        <taxon>Pyxicephalidae</taxon>
        <taxon>Pyxicephalinae</taxon>
        <taxon>Pyxicephalus</taxon>
    </lineage>
</organism>
<name>A0AAV3A7G7_PYXAD</name>
<reference evidence="1" key="1">
    <citation type="thesis" date="2020" institute="ProQuest LLC" country="789 East Eisenhower Parkway, Ann Arbor, MI, USA">
        <title>Comparative Genomics and Chromosome Evolution.</title>
        <authorList>
            <person name="Mudd A.B."/>
        </authorList>
    </citation>
    <scope>NUCLEOTIDE SEQUENCE</scope>
    <source>
        <strain evidence="1">1538</strain>
        <tissue evidence="1">Blood</tissue>
    </source>
</reference>
<dbReference type="AlphaFoldDB" id="A0AAV3A7G7"/>
<sequence>MGIGTLFFPTYNRLHHPILCLHSGRLGDEEKKEDGGTQRFLCTREKTENWMGWDPLQEINGGLTSTLAIGFLHKVLQSTSIPFTQGVMRRALPRYVRVLFPAKSSTIDNSNGKILCSMCSWYF</sequence>
<evidence type="ECO:0000313" key="1">
    <source>
        <dbReference type="EMBL" id="DBA23545.1"/>
    </source>
</evidence>
<dbReference type="Proteomes" id="UP001181693">
    <property type="component" value="Unassembled WGS sequence"/>
</dbReference>